<dbReference type="EMBL" id="JAULSV010000001">
    <property type="protein sequence ID" value="KAK0655547.1"/>
    <property type="molecule type" value="Genomic_DNA"/>
</dbReference>
<protein>
    <submittedName>
        <fullName evidence="1">Uncharacterized protein</fullName>
    </submittedName>
</protein>
<gene>
    <name evidence="1" type="ORF">B0T16DRAFT_397225</name>
</gene>
<organism evidence="1 2">
    <name type="scientific">Cercophora newfieldiana</name>
    <dbReference type="NCBI Taxonomy" id="92897"/>
    <lineage>
        <taxon>Eukaryota</taxon>
        <taxon>Fungi</taxon>
        <taxon>Dikarya</taxon>
        <taxon>Ascomycota</taxon>
        <taxon>Pezizomycotina</taxon>
        <taxon>Sordariomycetes</taxon>
        <taxon>Sordariomycetidae</taxon>
        <taxon>Sordariales</taxon>
        <taxon>Lasiosphaeriaceae</taxon>
        <taxon>Cercophora</taxon>
    </lineage>
</organism>
<evidence type="ECO:0000313" key="1">
    <source>
        <dbReference type="EMBL" id="KAK0655547.1"/>
    </source>
</evidence>
<keyword evidence="2" id="KW-1185">Reference proteome</keyword>
<evidence type="ECO:0000313" key="2">
    <source>
        <dbReference type="Proteomes" id="UP001174936"/>
    </source>
</evidence>
<comment type="caution">
    <text evidence="1">The sequence shown here is derived from an EMBL/GenBank/DDBJ whole genome shotgun (WGS) entry which is preliminary data.</text>
</comment>
<accession>A0AA39YN03</accession>
<dbReference type="Proteomes" id="UP001174936">
    <property type="component" value="Unassembled WGS sequence"/>
</dbReference>
<dbReference type="AlphaFoldDB" id="A0AA39YN03"/>
<reference evidence="1" key="1">
    <citation type="submission" date="2023-06" db="EMBL/GenBank/DDBJ databases">
        <title>Genome-scale phylogeny and comparative genomics of the fungal order Sordariales.</title>
        <authorList>
            <consortium name="Lawrence Berkeley National Laboratory"/>
            <person name="Hensen N."/>
            <person name="Bonometti L."/>
            <person name="Westerberg I."/>
            <person name="Brannstrom I.O."/>
            <person name="Guillou S."/>
            <person name="Cros-Aarteil S."/>
            <person name="Calhoun S."/>
            <person name="Haridas S."/>
            <person name="Kuo A."/>
            <person name="Mondo S."/>
            <person name="Pangilinan J."/>
            <person name="Riley R."/>
            <person name="Labutti K."/>
            <person name="Andreopoulos B."/>
            <person name="Lipzen A."/>
            <person name="Chen C."/>
            <person name="Yanf M."/>
            <person name="Daum C."/>
            <person name="Ng V."/>
            <person name="Clum A."/>
            <person name="Steindorff A."/>
            <person name="Ohm R."/>
            <person name="Martin F."/>
            <person name="Silar P."/>
            <person name="Natvig D."/>
            <person name="Lalanne C."/>
            <person name="Gautier V."/>
            <person name="Ament-Velasquez S.L."/>
            <person name="Kruys A."/>
            <person name="Hutchinson M.I."/>
            <person name="Powell A.J."/>
            <person name="Barry K."/>
            <person name="Miller A.N."/>
            <person name="Grigoriev I.V."/>
            <person name="Debuchy R."/>
            <person name="Gladieux P."/>
            <person name="Thoren M.H."/>
            <person name="Johannesson H."/>
        </authorList>
    </citation>
    <scope>NUCLEOTIDE SEQUENCE</scope>
    <source>
        <strain evidence="1">SMH2532-1</strain>
    </source>
</reference>
<sequence length="155" mass="17523">MTRFVSTLHLPFLPVFSPAEFPCAAPMIMRGACSPYLSQKIPEALDQRSLSVPRWSPSLTERLIRLVLGWHTTWTSPHGGMVPLDVLGTEDDWTMKRRRMLGIYRGQAQMIRRSWQRSCACAVVYGVLSTAYMRYGKALTSVGYSCTELYGAERS</sequence>
<name>A0AA39YN03_9PEZI</name>
<proteinExistence type="predicted"/>